<dbReference type="Pfam" id="PF03810">
    <property type="entry name" value="IBN_N"/>
    <property type="match status" value="1"/>
</dbReference>
<dbReference type="SUPFAM" id="SSF48371">
    <property type="entry name" value="ARM repeat"/>
    <property type="match status" value="1"/>
</dbReference>
<dbReference type="InterPro" id="IPR057942">
    <property type="entry name" value="TPR_TNPO3_IPO13_3rd"/>
</dbReference>
<comment type="similarity">
    <text evidence="2">Belongs to the importin beta family.</text>
</comment>
<dbReference type="STRING" id="35525.A0A0P5SC49"/>
<evidence type="ECO:0000313" key="10">
    <source>
        <dbReference type="Proteomes" id="UP000076858"/>
    </source>
</evidence>
<dbReference type="GO" id="GO:0006606">
    <property type="term" value="P:protein import into nucleus"/>
    <property type="evidence" value="ECO:0007669"/>
    <property type="project" value="TreeGrafter"/>
</dbReference>
<dbReference type="AlphaFoldDB" id="A0A0P5SC49"/>
<dbReference type="EMBL" id="LRGB01000024">
    <property type="protein sequence ID" value="KZS21728.1"/>
    <property type="molecule type" value="Genomic_DNA"/>
</dbReference>
<dbReference type="OrthoDB" id="2016913at2759"/>
<evidence type="ECO:0000256" key="3">
    <source>
        <dbReference type="ARBA" id="ARBA00011422"/>
    </source>
</evidence>
<dbReference type="InterPro" id="IPR040709">
    <property type="entry name" value="Importin_rep_1"/>
</dbReference>
<dbReference type="Pfam" id="PF18773">
    <property type="entry name" value="Importin_rep"/>
    <property type="match status" value="1"/>
</dbReference>
<dbReference type="InterPro" id="IPR016024">
    <property type="entry name" value="ARM-type_fold"/>
</dbReference>
<dbReference type="PANTHER" id="PTHR12363:SF33">
    <property type="entry name" value="IMPORTIN-13"/>
    <property type="match status" value="1"/>
</dbReference>
<dbReference type="Gene3D" id="1.25.10.10">
    <property type="entry name" value="Leucine-rich Repeat Variant"/>
    <property type="match status" value="1"/>
</dbReference>
<name>A0A0P5SC49_9CRUS</name>
<dbReference type="InterPro" id="IPR001494">
    <property type="entry name" value="Importin-beta_N"/>
</dbReference>
<sequence length="984" mass="109370">MELTVENLEKAVSHFYQNSATQSQLNLWLTAAQSSAQAWTFGWQLLDQSKPVEVQYFGASSLQIKISRFWHEIPADNYAFFREKLIDAVMFYANGPKIVLTRLCLALSSMILHSIPDQWASPLNDFISVLQQASGERTLQSHHVTLLLEILTVLPEEFQNMKLAHDRKISIRRELLKAVKEVLPILREVICRGIPRETQISPEDEAAALAGIKCFSSWIQHGVGVGLEESLHLVEPLLAVARNANLTEASLDALTHLLNHPEAHRYPSLLMDMLNQLLSLKDHIQLLRREGDLEGAAHIYATLAAFGESHSRLLLDAVLEDGLKKENVLQLTQIMLESTGTPGRYPLDENCSHLAFSFWYILQDDICTSNVEKQKIYESLFGPAYLALVDILLTKSMITVDQSDWSPDDKETFRCYRQDISDTLAYCYKFLRSAMMDRLASHLASTVSQCNQNPSEWPPLEACLHALKAVAENIEAEADLLVPQILSLFGNIPYGSGHRFVVNTALETLGAYAEWLSAHPTYLGHVLPILLFGLNSSDAAPAATLALKDITRDCQIGIRPYAEALLQGAEQALRLDDLKDSEKIRLMYILGKVLSILPLDMIVASLNRVVGPCVEELRTLCTTREPDALTKVVLITRLKMIATLCTTLDLRISGGDDSEADESVTRQALAIQQQPVLLIAQQLLPFLKGVVDHWGADEQISESICLVVKHTVSTLMEESLSFLPELAAVIVQCHRLSPQAATLDVAKLIILIFSQVSGDAQQLIRAFLSEIIGTTLQVCGVDYSTLTLDGVPSVDVNRLADNNEVLGSFLGLLTQIIRKNPKLLIGSSYPLSSLFYCGIVGLTGPESPVLKAATQFLVHFITQSRENPELVSVVQNQGHLLVAQLLSCIGGESPRALVEHTADVILALNKKYFDSLCRWMSTSLGRERFPSPLVSQPQKENFCRSILKEKSNKRRLQDIVREFSLLCRGLEGTEYSEQTSRILP</sequence>
<reference evidence="9 10" key="1">
    <citation type="submission" date="2016-03" db="EMBL/GenBank/DDBJ databases">
        <title>EvidentialGene: Evidence-directed Construction of Genes on Genomes.</title>
        <authorList>
            <person name="Gilbert D.G."/>
            <person name="Choi J.-H."/>
            <person name="Mockaitis K."/>
            <person name="Colbourne J."/>
            <person name="Pfrender M."/>
        </authorList>
    </citation>
    <scope>NUCLEOTIDE SEQUENCE [LARGE SCALE GENOMIC DNA]</scope>
    <source>
        <strain evidence="9 10">Xinb3</strain>
        <tissue evidence="9">Complete organism</tissue>
    </source>
</reference>
<dbReference type="Pfam" id="PF24139">
    <property type="entry name" value="TPR_TNPO3_IPO13_4th"/>
    <property type="match status" value="1"/>
</dbReference>
<evidence type="ECO:0000256" key="7">
    <source>
        <dbReference type="ARBA" id="ARBA00022927"/>
    </source>
</evidence>
<dbReference type="Pfam" id="PF24140">
    <property type="entry name" value="TPR_TNPO3_IPO13_3rd"/>
    <property type="match status" value="1"/>
</dbReference>
<dbReference type="GO" id="GO:0005737">
    <property type="term" value="C:cytoplasm"/>
    <property type="evidence" value="ECO:0007669"/>
    <property type="project" value="TreeGrafter"/>
</dbReference>
<evidence type="ECO:0000256" key="4">
    <source>
        <dbReference type="ARBA" id="ARBA00016020"/>
    </source>
</evidence>
<dbReference type="InterPro" id="IPR058537">
    <property type="entry name" value="TPR_TNPO3_IPO13_4th"/>
</dbReference>
<dbReference type="InterPro" id="IPR013598">
    <property type="entry name" value="Exportin-1/Importin-b-like"/>
</dbReference>
<dbReference type="Proteomes" id="UP000076858">
    <property type="component" value="Unassembled WGS sequence"/>
</dbReference>
<dbReference type="PANTHER" id="PTHR12363">
    <property type="entry name" value="TRANSPORTIN 3 AND IMPORTIN 13"/>
    <property type="match status" value="1"/>
</dbReference>
<evidence type="ECO:0000256" key="6">
    <source>
        <dbReference type="ARBA" id="ARBA00022737"/>
    </source>
</evidence>
<dbReference type="GO" id="GO:0031267">
    <property type="term" value="F:small GTPase binding"/>
    <property type="evidence" value="ECO:0007669"/>
    <property type="project" value="InterPro"/>
</dbReference>
<keyword evidence="5" id="KW-0813">Transport</keyword>
<dbReference type="Pfam" id="PF08389">
    <property type="entry name" value="Xpo1"/>
    <property type="match status" value="1"/>
</dbReference>
<protein>
    <recommendedName>
        <fullName evidence="4">Importin-13</fullName>
    </recommendedName>
</protein>
<evidence type="ECO:0000256" key="2">
    <source>
        <dbReference type="ARBA" id="ARBA00007991"/>
    </source>
</evidence>
<keyword evidence="10" id="KW-1185">Reference proteome</keyword>
<evidence type="ECO:0000313" key="9">
    <source>
        <dbReference type="EMBL" id="KZS21728.1"/>
    </source>
</evidence>
<keyword evidence="8" id="KW-0539">Nucleus</keyword>
<dbReference type="InterPro" id="IPR040520">
    <property type="entry name" value="Importin_rep_3"/>
</dbReference>
<accession>A0A0P5SC49</accession>
<organism evidence="9 10">
    <name type="scientific">Daphnia magna</name>
    <dbReference type="NCBI Taxonomy" id="35525"/>
    <lineage>
        <taxon>Eukaryota</taxon>
        <taxon>Metazoa</taxon>
        <taxon>Ecdysozoa</taxon>
        <taxon>Arthropoda</taxon>
        <taxon>Crustacea</taxon>
        <taxon>Branchiopoda</taxon>
        <taxon>Diplostraca</taxon>
        <taxon>Cladocera</taxon>
        <taxon>Anomopoda</taxon>
        <taxon>Daphniidae</taxon>
        <taxon>Daphnia</taxon>
    </lineage>
</organism>
<comment type="subunit">
    <text evidence="3">Interacts with UBC9, RAN, RBM8A, eIF-1A and PAX6.</text>
</comment>
<keyword evidence="6" id="KW-0677">Repeat</keyword>
<evidence type="ECO:0000256" key="8">
    <source>
        <dbReference type="ARBA" id="ARBA00023242"/>
    </source>
</evidence>
<dbReference type="InterPro" id="IPR011989">
    <property type="entry name" value="ARM-like"/>
</dbReference>
<gene>
    <name evidence="9" type="ORF">APZ42_011713</name>
</gene>
<keyword evidence="7" id="KW-0653">Protein transport</keyword>
<dbReference type="Pfam" id="PF18806">
    <property type="entry name" value="Importin_rep_3"/>
    <property type="match status" value="1"/>
</dbReference>
<evidence type="ECO:0000256" key="1">
    <source>
        <dbReference type="ARBA" id="ARBA00004123"/>
    </source>
</evidence>
<comment type="caution">
    <text evidence="9">The sequence shown here is derived from an EMBL/GenBank/DDBJ whole genome shotgun (WGS) entry which is preliminary data.</text>
</comment>
<proteinExistence type="inferred from homology"/>
<comment type="subcellular location">
    <subcellularLocation>
        <location evidence="1">Nucleus</location>
    </subcellularLocation>
</comment>
<dbReference type="GO" id="GO:0005634">
    <property type="term" value="C:nucleus"/>
    <property type="evidence" value="ECO:0007669"/>
    <property type="project" value="UniProtKB-SubCell"/>
</dbReference>
<evidence type="ECO:0000256" key="5">
    <source>
        <dbReference type="ARBA" id="ARBA00022448"/>
    </source>
</evidence>
<dbReference type="InterPro" id="IPR051345">
    <property type="entry name" value="Importin_beta-like_NTR"/>
</dbReference>